<dbReference type="PANTHER" id="PTHR23227:SF83">
    <property type="entry name" value="ENDONUCLEASE_EXONUCLEASE_PHOSPHATASE DOMAIN-CONTAINING PROTEIN"/>
    <property type="match status" value="1"/>
</dbReference>
<dbReference type="Gene3D" id="3.60.10.10">
    <property type="entry name" value="Endonuclease/exonuclease/phosphatase"/>
    <property type="match status" value="1"/>
</dbReference>
<dbReference type="Proteomes" id="UP000024635">
    <property type="component" value="Unassembled WGS sequence"/>
</dbReference>
<proteinExistence type="predicted"/>
<protein>
    <submittedName>
        <fullName evidence="1">Uncharacterized protein</fullName>
    </submittedName>
</protein>
<dbReference type="OrthoDB" id="5863617at2759"/>
<dbReference type="STRING" id="53326.A0A016TMY4"/>
<accession>A0A016TMY4</accession>
<dbReference type="EMBL" id="JARK01001426">
    <property type="protein sequence ID" value="EYC04017.1"/>
    <property type="molecule type" value="Genomic_DNA"/>
</dbReference>
<dbReference type="PANTHER" id="PTHR23227">
    <property type="entry name" value="BUCENTAUR RELATED"/>
    <property type="match status" value="1"/>
</dbReference>
<dbReference type="AlphaFoldDB" id="A0A016TMY4"/>
<keyword evidence="2" id="KW-1185">Reference proteome</keyword>
<evidence type="ECO:0000313" key="1">
    <source>
        <dbReference type="EMBL" id="EYC04017.1"/>
    </source>
</evidence>
<dbReference type="InterPro" id="IPR036691">
    <property type="entry name" value="Endo/exonu/phosph_ase_sf"/>
</dbReference>
<name>A0A016TMY4_9BILA</name>
<organism evidence="1 2">
    <name type="scientific">Ancylostoma ceylanicum</name>
    <dbReference type="NCBI Taxonomy" id="53326"/>
    <lineage>
        <taxon>Eukaryota</taxon>
        <taxon>Metazoa</taxon>
        <taxon>Ecdysozoa</taxon>
        <taxon>Nematoda</taxon>
        <taxon>Chromadorea</taxon>
        <taxon>Rhabditida</taxon>
        <taxon>Rhabditina</taxon>
        <taxon>Rhabditomorpha</taxon>
        <taxon>Strongyloidea</taxon>
        <taxon>Ancylostomatidae</taxon>
        <taxon>Ancylostomatinae</taxon>
        <taxon>Ancylostoma</taxon>
    </lineage>
</organism>
<comment type="caution">
    <text evidence="1">The sequence shown here is derived from an EMBL/GenBank/DDBJ whole genome shotgun (WGS) entry which is preliminary data.</text>
</comment>
<reference evidence="2" key="1">
    <citation type="journal article" date="2015" name="Nat. Genet.">
        <title>The genome and transcriptome of the zoonotic hookworm Ancylostoma ceylanicum identify infection-specific gene families.</title>
        <authorList>
            <person name="Schwarz E.M."/>
            <person name="Hu Y."/>
            <person name="Antoshechkin I."/>
            <person name="Miller M.M."/>
            <person name="Sternberg P.W."/>
            <person name="Aroian R.V."/>
        </authorList>
    </citation>
    <scope>NUCLEOTIDE SEQUENCE</scope>
    <source>
        <strain evidence="2">HY135</strain>
    </source>
</reference>
<evidence type="ECO:0000313" key="2">
    <source>
        <dbReference type="Proteomes" id="UP000024635"/>
    </source>
</evidence>
<sequence>MWTEEKEVFDSMGNISDFGLLGFAAEFAWCENSKKLEKKGDVNVHVGQDRKGFERDHGERGFEIRDQDGERIVDMAEAHDLAIASTFIMKRESQKVAYCSGGRKSEIDHILVKRDAFKTIEDVKSIPGEEVAWQHRPVVAEETGKD</sequence>
<gene>
    <name evidence="1" type="primary">Acey_s0090.g2367</name>
    <name evidence="1" type="ORF">Y032_0090g2367</name>
</gene>
<dbReference type="InterPro" id="IPR027124">
    <property type="entry name" value="Swc5/CFDP1/2"/>
</dbReference>